<feature type="transmembrane region" description="Helical" evidence="9">
    <location>
        <begin position="81"/>
        <end position="108"/>
    </location>
</feature>
<gene>
    <name evidence="11" type="ORF">SK128_000022</name>
</gene>
<keyword evidence="8" id="KW-0325">Glycoprotein</keyword>
<protein>
    <recommendedName>
        <fullName evidence="10">Ionotropic glutamate receptor C-terminal domain-containing protein</fullName>
    </recommendedName>
</protein>
<dbReference type="AlphaFoldDB" id="A0AAN9AF75"/>
<keyword evidence="3" id="KW-1003">Cell membrane</keyword>
<dbReference type="PANTHER" id="PTHR42643:SF39">
    <property type="entry name" value="IONOTROPIC RECEPTOR 56A-RELATED"/>
    <property type="match status" value="1"/>
</dbReference>
<accession>A0AAN9AF75</accession>
<evidence type="ECO:0000256" key="7">
    <source>
        <dbReference type="ARBA" id="ARBA00023170"/>
    </source>
</evidence>
<evidence type="ECO:0000256" key="3">
    <source>
        <dbReference type="ARBA" id="ARBA00022475"/>
    </source>
</evidence>
<evidence type="ECO:0000313" key="11">
    <source>
        <dbReference type="EMBL" id="KAK7084880.1"/>
    </source>
</evidence>
<dbReference type="Proteomes" id="UP001381693">
    <property type="component" value="Unassembled WGS sequence"/>
</dbReference>
<dbReference type="GO" id="GO:0015276">
    <property type="term" value="F:ligand-gated monoatomic ion channel activity"/>
    <property type="evidence" value="ECO:0007669"/>
    <property type="project" value="InterPro"/>
</dbReference>
<keyword evidence="4 9" id="KW-0812">Transmembrane</keyword>
<dbReference type="PANTHER" id="PTHR42643">
    <property type="entry name" value="IONOTROPIC RECEPTOR 20A-RELATED"/>
    <property type="match status" value="1"/>
</dbReference>
<evidence type="ECO:0000256" key="9">
    <source>
        <dbReference type="SAM" id="Phobius"/>
    </source>
</evidence>
<comment type="subcellular location">
    <subcellularLocation>
        <location evidence="1">Cell membrane</location>
        <topology evidence="1">Multi-pass membrane protein</topology>
    </subcellularLocation>
</comment>
<keyword evidence="6 9" id="KW-0472">Membrane</keyword>
<evidence type="ECO:0000256" key="6">
    <source>
        <dbReference type="ARBA" id="ARBA00023136"/>
    </source>
</evidence>
<evidence type="ECO:0000256" key="4">
    <source>
        <dbReference type="ARBA" id="ARBA00022692"/>
    </source>
</evidence>
<evidence type="ECO:0000256" key="8">
    <source>
        <dbReference type="ARBA" id="ARBA00023180"/>
    </source>
</evidence>
<keyword evidence="7" id="KW-0675">Receptor</keyword>
<evidence type="ECO:0000256" key="1">
    <source>
        <dbReference type="ARBA" id="ARBA00004651"/>
    </source>
</evidence>
<keyword evidence="12" id="KW-1185">Reference proteome</keyword>
<dbReference type="Pfam" id="PF00060">
    <property type="entry name" value="Lig_chan"/>
    <property type="match status" value="1"/>
</dbReference>
<comment type="caution">
    <text evidence="11">The sequence shown here is derived from an EMBL/GenBank/DDBJ whole genome shotgun (WGS) entry which is preliminary data.</text>
</comment>
<dbReference type="GO" id="GO:0005886">
    <property type="term" value="C:plasma membrane"/>
    <property type="evidence" value="ECO:0007669"/>
    <property type="project" value="UniProtKB-SubCell"/>
</dbReference>
<feature type="transmembrane region" description="Helical" evidence="9">
    <location>
        <begin position="150"/>
        <end position="168"/>
    </location>
</feature>
<keyword evidence="5 9" id="KW-1133">Transmembrane helix</keyword>
<dbReference type="InterPro" id="IPR052192">
    <property type="entry name" value="Insect_Ionotropic_Sensory_Rcpt"/>
</dbReference>
<reference evidence="11 12" key="1">
    <citation type="submission" date="2023-11" db="EMBL/GenBank/DDBJ databases">
        <title>Halocaridina rubra genome assembly.</title>
        <authorList>
            <person name="Smith C."/>
        </authorList>
    </citation>
    <scope>NUCLEOTIDE SEQUENCE [LARGE SCALE GENOMIC DNA]</scope>
    <source>
        <strain evidence="11">EP-1</strain>
        <tissue evidence="11">Whole</tissue>
    </source>
</reference>
<name>A0AAN9AF75_HALRR</name>
<proteinExistence type="inferred from homology"/>
<comment type="similarity">
    <text evidence="2">Belongs to the glutamate-gated ion channel (TC 1.A.10.1) family.</text>
</comment>
<evidence type="ECO:0000256" key="2">
    <source>
        <dbReference type="ARBA" id="ARBA00008685"/>
    </source>
</evidence>
<dbReference type="GO" id="GO:0050906">
    <property type="term" value="P:detection of stimulus involved in sensory perception"/>
    <property type="evidence" value="ECO:0007669"/>
    <property type="project" value="UniProtKB-ARBA"/>
</dbReference>
<organism evidence="11 12">
    <name type="scientific">Halocaridina rubra</name>
    <name type="common">Hawaiian red shrimp</name>
    <dbReference type="NCBI Taxonomy" id="373956"/>
    <lineage>
        <taxon>Eukaryota</taxon>
        <taxon>Metazoa</taxon>
        <taxon>Ecdysozoa</taxon>
        <taxon>Arthropoda</taxon>
        <taxon>Crustacea</taxon>
        <taxon>Multicrustacea</taxon>
        <taxon>Malacostraca</taxon>
        <taxon>Eumalacostraca</taxon>
        <taxon>Eucarida</taxon>
        <taxon>Decapoda</taxon>
        <taxon>Pleocyemata</taxon>
        <taxon>Caridea</taxon>
        <taxon>Atyoidea</taxon>
        <taxon>Atyidae</taxon>
        <taxon>Halocaridina</taxon>
    </lineage>
</organism>
<evidence type="ECO:0000313" key="12">
    <source>
        <dbReference type="Proteomes" id="UP001381693"/>
    </source>
</evidence>
<evidence type="ECO:0000259" key="10">
    <source>
        <dbReference type="Pfam" id="PF00060"/>
    </source>
</evidence>
<dbReference type="InterPro" id="IPR001320">
    <property type="entry name" value="Iontro_rcpt_C"/>
</dbReference>
<sequence>MDALLLQTIAKTLNFKIYNIPTTSWAEVARSVNERLSFMAPVVHMVYPQRMDRYDYSYTYEFASLVFAASKPILPPKWKNIYYPLSASVWILTLIATLLVPFCLYMLNHIGVSRQGDAKLKMDFLVEMTLATLLSQPISKPISSGDTLRILVMAWLLFVFVIGTVYKGNLTAALTMPKYPPRAETVETLIQVVDKVGSPYYANELQNFLKDSDSHIFKSLHEKLVVGGNVTEGLSRAIKNRPVYTRNGAGIYWMKSAIRREGITVKIKTRMEIWKESKNERLKTASSLP</sequence>
<evidence type="ECO:0000256" key="5">
    <source>
        <dbReference type="ARBA" id="ARBA00022989"/>
    </source>
</evidence>
<dbReference type="EMBL" id="JAXCGZ010001956">
    <property type="protein sequence ID" value="KAK7084880.1"/>
    <property type="molecule type" value="Genomic_DNA"/>
</dbReference>
<dbReference type="Gene3D" id="1.10.287.70">
    <property type="match status" value="1"/>
</dbReference>
<feature type="domain" description="Ionotropic glutamate receptor C-terminal" evidence="10">
    <location>
        <begin position="87"/>
        <end position="191"/>
    </location>
</feature>